<protein>
    <recommendedName>
        <fullName evidence="6">NAC domain-containing protein</fullName>
    </recommendedName>
</protein>
<dbReference type="Pfam" id="PF02365">
    <property type="entry name" value="NAM"/>
    <property type="match status" value="1"/>
</dbReference>
<keyword evidence="2" id="KW-0805">Transcription regulation</keyword>
<feature type="domain" description="NAC" evidence="6">
    <location>
        <begin position="3"/>
        <end position="145"/>
    </location>
</feature>
<dbReference type="InterPro" id="IPR003441">
    <property type="entry name" value="NAC-dom"/>
</dbReference>
<dbReference type="PANTHER" id="PTHR31989">
    <property type="entry name" value="NAC DOMAIN-CONTAINING PROTEIN 82-RELATED"/>
    <property type="match status" value="1"/>
</dbReference>
<dbReference type="PROSITE" id="PS51005">
    <property type="entry name" value="NAC"/>
    <property type="match status" value="1"/>
</dbReference>
<dbReference type="GO" id="GO:0005634">
    <property type="term" value="C:nucleus"/>
    <property type="evidence" value="ECO:0007669"/>
    <property type="project" value="UniProtKB-SubCell"/>
</dbReference>
<dbReference type="STRING" id="3988.B9RMW7"/>
<keyword evidence="5" id="KW-0539">Nucleus</keyword>
<evidence type="ECO:0000256" key="5">
    <source>
        <dbReference type="ARBA" id="ARBA00023242"/>
    </source>
</evidence>
<dbReference type="Proteomes" id="UP000008311">
    <property type="component" value="Unassembled WGS sequence"/>
</dbReference>
<evidence type="ECO:0000256" key="3">
    <source>
        <dbReference type="ARBA" id="ARBA00023125"/>
    </source>
</evidence>
<dbReference type="AlphaFoldDB" id="B9RMW7"/>
<dbReference type="Gene3D" id="2.170.150.80">
    <property type="entry name" value="NAC domain"/>
    <property type="match status" value="1"/>
</dbReference>
<name>B9RMW7_RICCO</name>
<comment type="subcellular location">
    <subcellularLocation>
        <location evidence="1">Nucleus</location>
    </subcellularLocation>
</comment>
<dbReference type="GO" id="GO:0006355">
    <property type="term" value="P:regulation of DNA-templated transcription"/>
    <property type="evidence" value="ECO:0007669"/>
    <property type="project" value="InterPro"/>
</dbReference>
<keyword evidence="4" id="KW-0804">Transcription</keyword>
<evidence type="ECO:0000259" key="6">
    <source>
        <dbReference type="PROSITE" id="PS51005"/>
    </source>
</evidence>
<evidence type="ECO:0000313" key="8">
    <source>
        <dbReference type="Proteomes" id="UP000008311"/>
    </source>
</evidence>
<dbReference type="InParanoid" id="B9RMW7"/>
<dbReference type="EMBL" id="EQ973790">
    <property type="protein sequence ID" value="EEF47090.1"/>
    <property type="molecule type" value="Genomic_DNA"/>
</dbReference>
<dbReference type="InterPro" id="IPR036093">
    <property type="entry name" value="NAC_dom_sf"/>
</dbReference>
<keyword evidence="8" id="KW-1185">Reference proteome</keyword>
<gene>
    <name evidence="7" type="ORF">RCOM_1340980</name>
</gene>
<keyword evidence="3" id="KW-0238">DNA-binding</keyword>
<dbReference type="SUPFAM" id="SSF101941">
    <property type="entry name" value="NAC domain"/>
    <property type="match status" value="1"/>
</dbReference>
<evidence type="ECO:0000256" key="2">
    <source>
        <dbReference type="ARBA" id="ARBA00023015"/>
    </source>
</evidence>
<evidence type="ECO:0000256" key="4">
    <source>
        <dbReference type="ARBA" id="ARBA00023163"/>
    </source>
</evidence>
<accession>B9RMW7</accession>
<proteinExistence type="predicted"/>
<evidence type="ECO:0000256" key="1">
    <source>
        <dbReference type="ARBA" id="ARBA00004123"/>
    </source>
</evidence>
<evidence type="ECO:0000313" key="7">
    <source>
        <dbReference type="EMBL" id="EEF47090.1"/>
    </source>
</evidence>
<reference evidence="8" key="1">
    <citation type="journal article" date="2010" name="Nat. Biotechnol.">
        <title>Draft genome sequence of the oilseed species Ricinus communis.</title>
        <authorList>
            <person name="Chan A.P."/>
            <person name="Crabtree J."/>
            <person name="Zhao Q."/>
            <person name="Lorenzi H."/>
            <person name="Orvis J."/>
            <person name="Puiu D."/>
            <person name="Melake-Berhan A."/>
            <person name="Jones K.M."/>
            <person name="Redman J."/>
            <person name="Chen G."/>
            <person name="Cahoon E.B."/>
            <person name="Gedil M."/>
            <person name="Stanke M."/>
            <person name="Haas B.J."/>
            <person name="Wortman J.R."/>
            <person name="Fraser-Liggett C.M."/>
            <person name="Ravel J."/>
            <person name="Rabinowicz P.D."/>
        </authorList>
    </citation>
    <scope>NUCLEOTIDE SEQUENCE [LARGE SCALE GENOMIC DNA]</scope>
    <source>
        <strain evidence="8">cv. Hale</strain>
    </source>
</reference>
<sequence>MDTGIGYRFHPSDLELVDHYLRQKMLGNDDEVWQIPEISVLSFEPWELPQHSIMLSNPNDQVWYFFCTPNYKYSNSKRVDRTTTAGYWKVTGKDRKIKDIAIKKTLVFYQGRPKGVRTNWVMHEYSPTFNFPTERDFVICKIKRNGYAEDIPNFEEGESSTAIAAHTENQSCNNYNSTFEGEELTPPVESGSGNYATEVRIILSLIRSICIRN</sequence>
<dbReference type="GO" id="GO:0003677">
    <property type="term" value="F:DNA binding"/>
    <property type="evidence" value="ECO:0007669"/>
    <property type="project" value="UniProtKB-KW"/>
</dbReference>
<organism evidence="7 8">
    <name type="scientific">Ricinus communis</name>
    <name type="common">Castor bean</name>
    <dbReference type="NCBI Taxonomy" id="3988"/>
    <lineage>
        <taxon>Eukaryota</taxon>
        <taxon>Viridiplantae</taxon>
        <taxon>Streptophyta</taxon>
        <taxon>Embryophyta</taxon>
        <taxon>Tracheophyta</taxon>
        <taxon>Spermatophyta</taxon>
        <taxon>Magnoliopsida</taxon>
        <taxon>eudicotyledons</taxon>
        <taxon>Gunneridae</taxon>
        <taxon>Pentapetalae</taxon>
        <taxon>rosids</taxon>
        <taxon>fabids</taxon>
        <taxon>Malpighiales</taxon>
        <taxon>Euphorbiaceae</taxon>
        <taxon>Acalyphoideae</taxon>
        <taxon>Acalypheae</taxon>
        <taxon>Ricinus</taxon>
    </lineage>
</organism>